<reference evidence="2 3" key="1">
    <citation type="journal article" date="2011" name="Nat. Biotechnol.">
        <title>Comparative genomic analysis of the thermophilic biomass-degrading fungi Myceliophthora thermophila and Thielavia terrestris.</title>
        <authorList>
            <person name="Berka R.M."/>
            <person name="Grigoriev I.V."/>
            <person name="Otillar R."/>
            <person name="Salamov A."/>
            <person name="Grimwood J."/>
            <person name="Reid I."/>
            <person name="Ishmael N."/>
            <person name="John T."/>
            <person name="Darmond C."/>
            <person name="Moisan M.-C."/>
            <person name="Henrissat B."/>
            <person name="Coutinho P.M."/>
            <person name="Lombard V."/>
            <person name="Natvig D.O."/>
            <person name="Lindquist E."/>
            <person name="Schmutz J."/>
            <person name="Lucas S."/>
            <person name="Harris P."/>
            <person name="Powlowski J."/>
            <person name="Bellemare A."/>
            <person name="Taylor D."/>
            <person name="Butler G."/>
            <person name="de Vries R.P."/>
            <person name="Allijn I.E."/>
            <person name="van den Brink J."/>
            <person name="Ushinsky S."/>
            <person name="Storms R."/>
            <person name="Powell A.J."/>
            <person name="Paulsen I.T."/>
            <person name="Elbourne L.D.H."/>
            <person name="Baker S.E."/>
            <person name="Magnuson J."/>
            <person name="LaBoissiere S."/>
            <person name="Clutterbuck A.J."/>
            <person name="Martinez D."/>
            <person name="Wogulis M."/>
            <person name="de Leon A.L."/>
            <person name="Rey M.W."/>
            <person name="Tsang A."/>
        </authorList>
    </citation>
    <scope>NUCLEOTIDE SEQUENCE [LARGE SCALE GENOMIC DNA]</scope>
    <source>
        <strain evidence="3">ATCC 42464 / BCRC 31852 / DSM 1799</strain>
    </source>
</reference>
<organism evidence="2 3">
    <name type="scientific">Thermothelomyces thermophilus (strain ATCC 42464 / BCRC 31852 / DSM 1799)</name>
    <name type="common">Sporotrichum thermophile</name>
    <dbReference type="NCBI Taxonomy" id="573729"/>
    <lineage>
        <taxon>Eukaryota</taxon>
        <taxon>Fungi</taxon>
        <taxon>Dikarya</taxon>
        <taxon>Ascomycota</taxon>
        <taxon>Pezizomycotina</taxon>
        <taxon>Sordariomycetes</taxon>
        <taxon>Sordariomycetidae</taxon>
        <taxon>Sordariales</taxon>
        <taxon>Chaetomiaceae</taxon>
        <taxon>Thermothelomyces</taxon>
    </lineage>
</organism>
<feature type="region of interest" description="Disordered" evidence="1">
    <location>
        <begin position="52"/>
        <end position="185"/>
    </location>
</feature>
<feature type="compositionally biased region" description="Low complexity" evidence="1">
    <location>
        <begin position="153"/>
        <end position="169"/>
    </location>
</feature>
<dbReference type="InterPro" id="IPR017956">
    <property type="entry name" value="AT_hook_DNA-bd_motif"/>
</dbReference>
<dbReference type="AlphaFoldDB" id="G2Q1A3"/>
<feature type="compositionally biased region" description="Polar residues" evidence="1">
    <location>
        <begin position="95"/>
        <end position="115"/>
    </location>
</feature>
<gene>
    <name evidence="2" type="ORF">MYCTH_2294421</name>
</gene>
<evidence type="ECO:0000313" key="2">
    <source>
        <dbReference type="EMBL" id="AEO53295.1"/>
    </source>
</evidence>
<dbReference type="EMBL" id="CP003002">
    <property type="protein sequence ID" value="AEO53295.1"/>
    <property type="molecule type" value="Genomic_DNA"/>
</dbReference>
<dbReference type="KEGG" id="mtm:MYCTH_2294421"/>
<protein>
    <submittedName>
        <fullName evidence="2">Uncharacterized protein</fullName>
    </submittedName>
</protein>
<dbReference type="Pfam" id="PF02178">
    <property type="entry name" value="AT_hook"/>
    <property type="match status" value="2"/>
</dbReference>
<evidence type="ECO:0000256" key="1">
    <source>
        <dbReference type="SAM" id="MobiDB-lite"/>
    </source>
</evidence>
<keyword evidence="3" id="KW-1185">Reference proteome</keyword>
<feature type="compositionally biased region" description="Polar residues" evidence="1">
    <location>
        <begin position="176"/>
        <end position="185"/>
    </location>
</feature>
<accession>G2Q1A3</accession>
<dbReference type="RefSeq" id="XP_003658540.1">
    <property type="nucleotide sequence ID" value="XM_003658492.1"/>
</dbReference>
<dbReference type="InParanoid" id="G2Q1A3"/>
<dbReference type="OrthoDB" id="433924at2759"/>
<dbReference type="HOGENOM" id="CLU_1462301_0_0_1"/>
<dbReference type="STRING" id="573729.G2Q1A3"/>
<dbReference type="eggNOG" id="ENOG502RUP9">
    <property type="taxonomic scope" value="Eukaryota"/>
</dbReference>
<dbReference type="GeneID" id="11508721"/>
<dbReference type="VEuPathDB" id="FungiDB:MYCTH_2294421"/>
<name>G2Q1A3_THET4</name>
<evidence type="ECO:0000313" key="3">
    <source>
        <dbReference type="Proteomes" id="UP000007322"/>
    </source>
</evidence>
<dbReference type="Proteomes" id="UP000007322">
    <property type="component" value="Chromosome 1"/>
</dbReference>
<proteinExistence type="predicted"/>
<sequence>MPFGEDLFPDRDLSPAPIQSDLLKSLEAEMDRDYGEVQSAGPTIVTLADRAVVDREPAGVPEPDQQVQAEEKVNAASPEPAAPSSTFKTRGRPSLSASATPVGSAASGTPKSATTPKGARASSGKRKAAQGEPKETETAATPVPKRGRPARTAGVSASARLAAAAANKPARGRPRSTTVSDPRQP</sequence>
<feature type="compositionally biased region" description="Low complexity" evidence="1">
    <location>
        <begin position="75"/>
        <end position="85"/>
    </location>
</feature>
<dbReference type="GO" id="GO:0003677">
    <property type="term" value="F:DNA binding"/>
    <property type="evidence" value="ECO:0007669"/>
    <property type="project" value="InterPro"/>
</dbReference>